<evidence type="ECO:0000256" key="4">
    <source>
        <dbReference type="ARBA" id="ARBA00022722"/>
    </source>
</evidence>
<evidence type="ECO:0000256" key="7">
    <source>
        <dbReference type="RuleBase" id="RU363069"/>
    </source>
</evidence>
<dbReference type="Gene3D" id="3.30.160.720">
    <property type="match status" value="1"/>
</dbReference>
<feature type="domain" description="Calcineurin-like phosphoesterase" evidence="8">
    <location>
        <begin position="3"/>
        <end position="240"/>
    </location>
</feature>
<dbReference type="InterPro" id="IPR050535">
    <property type="entry name" value="DNA_Repair-Maintenance_Comp"/>
</dbReference>
<dbReference type="GO" id="GO:0008408">
    <property type="term" value="F:3'-5' exonuclease activity"/>
    <property type="evidence" value="ECO:0007669"/>
    <property type="project" value="InterPro"/>
</dbReference>
<dbReference type="Proteomes" id="UP000023795">
    <property type="component" value="Unassembled WGS sequence"/>
</dbReference>
<keyword evidence="4 7" id="KW-0540">Nuclease</keyword>
<dbReference type="STRING" id="1230338.MOMA_00225"/>
<dbReference type="SUPFAM" id="SSF56300">
    <property type="entry name" value="Metallo-dependent phosphatases"/>
    <property type="match status" value="1"/>
</dbReference>
<comment type="subunit">
    <text evidence="2 7">Heterodimer of SbcC and SbcD.</text>
</comment>
<evidence type="ECO:0000256" key="6">
    <source>
        <dbReference type="ARBA" id="ARBA00022839"/>
    </source>
</evidence>
<accession>L2F7N9</accession>
<dbReference type="GO" id="GO:0006310">
    <property type="term" value="P:DNA recombination"/>
    <property type="evidence" value="ECO:0007669"/>
    <property type="project" value="UniProtKB-KW"/>
</dbReference>
<evidence type="ECO:0000313" key="11">
    <source>
        <dbReference type="Proteomes" id="UP000023795"/>
    </source>
</evidence>
<evidence type="ECO:0000259" key="9">
    <source>
        <dbReference type="Pfam" id="PF12320"/>
    </source>
</evidence>
<feature type="domain" description="Nuclease SbcCD subunit D C-terminal" evidence="9">
    <location>
        <begin position="365"/>
        <end position="458"/>
    </location>
</feature>
<comment type="similarity">
    <text evidence="1 7">Belongs to the SbcD family.</text>
</comment>
<dbReference type="EMBL" id="ANIN01000001">
    <property type="protein sequence ID" value="ELA08791.1"/>
    <property type="molecule type" value="Genomic_DNA"/>
</dbReference>
<comment type="caution">
    <text evidence="10">The sequence shown here is derived from an EMBL/GenBank/DDBJ whole genome shotgun (WGS) entry which is preliminary data.</text>
</comment>
<organism evidence="10 11">
    <name type="scientific">Moraxella macacae 0408225</name>
    <dbReference type="NCBI Taxonomy" id="1230338"/>
    <lineage>
        <taxon>Bacteria</taxon>
        <taxon>Pseudomonadati</taxon>
        <taxon>Pseudomonadota</taxon>
        <taxon>Gammaproteobacteria</taxon>
        <taxon>Moraxellales</taxon>
        <taxon>Moraxellaceae</taxon>
        <taxon>Moraxella</taxon>
    </lineage>
</organism>
<keyword evidence="7" id="KW-0233">DNA recombination</keyword>
<gene>
    <name evidence="7" type="primary">sbcD</name>
    <name evidence="10" type="ORF">MOMA_00225</name>
</gene>
<dbReference type="Pfam" id="PF00149">
    <property type="entry name" value="Metallophos"/>
    <property type="match status" value="1"/>
</dbReference>
<protein>
    <recommendedName>
        <fullName evidence="3 7">Nuclease SbcCD subunit D</fullName>
    </recommendedName>
</protein>
<proteinExistence type="inferred from homology"/>
<comment type="function">
    <text evidence="7">SbcCD cleaves DNA hairpin structures. These structures can inhibit DNA replication and are intermediates in certain DNA recombination reactions. The complex acts as a 3'-&gt;5' double strand exonuclease that can open hairpins. It also has a 5' single-strand endonuclease activity.</text>
</comment>
<dbReference type="InterPro" id="IPR041796">
    <property type="entry name" value="Mre11_N"/>
</dbReference>
<dbReference type="eggNOG" id="COG0420">
    <property type="taxonomic scope" value="Bacteria"/>
</dbReference>
<dbReference type="Pfam" id="PF12320">
    <property type="entry name" value="SbcD_C"/>
    <property type="match status" value="1"/>
</dbReference>
<dbReference type="NCBIfam" id="TIGR00619">
    <property type="entry name" value="sbcd"/>
    <property type="match status" value="1"/>
</dbReference>
<keyword evidence="7" id="KW-0255">Endonuclease</keyword>
<dbReference type="InterPro" id="IPR029052">
    <property type="entry name" value="Metallo-depent_PP-like"/>
</dbReference>
<dbReference type="GO" id="GO:0006260">
    <property type="term" value="P:DNA replication"/>
    <property type="evidence" value="ECO:0007669"/>
    <property type="project" value="UniProtKB-KW"/>
</dbReference>
<sequence length="484" mass="54995">MLTLLHTSDWHLGRRLYGKPRYDEFHAFLQWQIRAIVDNRVDVLLIAGDIFDSSSPSNKAQQLYYQFLHAVKNTPCRHVVIVAGNHDSPSFLDAPNLLLKNFDIHVIGCVRENLDDEILVLYDNQDRPECIVCAVPYLRDRDVRMVGYAENLSDKENQLIAGIYAHYQAISEQAFAKKQTLEARFQIPIPIVATGHLFTVGGQTLDGDGVRDLYVGSLGSVTADLFDTRYDYVALGHLHVAQTVGGNAFIRYSGSPIAMGFGEAKQQKQVNLVKFFANNFDPNDPADERNLPLLPLQKNLSSDRIFNHDLFDNDLLDNDLFGFDRADFDKQNNQQNLNKPYSLALINDSKKPIQTLIQSLAIPTFQTLIRIQGDLKYIETTIKTLKKSARTAWLEVVYTGDDWVANLHENMVNLTKDSHLEVLRTKNLQNRQQTLQANHANEALDDLDELAVFERCLSAYDVADSQKDGLRLRYRDILQSLQTE</sequence>
<dbReference type="PANTHER" id="PTHR30337">
    <property type="entry name" value="COMPONENT OF ATP-DEPENDENT DSDNA EXONUCLEASE"/>
    <property type="match status" value="1"/>
</dbReference>
<dbReference type="Gene3D" id="3.60.21.10">
    <property type="match status" value="1"/>
</dbReference>
<keyword evidence="6 7" id="KW-0269">Exonuclease</keyword>
<keyword evidence="7" id="KW-0235">DNA replication</keyword>
<dbReference type="InterPro" id="IPR004593">
    <property type="entry name" value="SbcD"/>
</dbReference>
<keyword evidence="5 7" id="KW-0378">Hydrolase</keyword>
<dbReference type="GO" id="GO:0004519">
    <property type="term" value="F:endonuclease activity"/>
    <property type="evidence" value="ECO:0007669"/>
    <property type="project" value="UniProtKB-KW"/>
</dbReference>
<dbReference type="RefSeq" id="WP_009501167.1">
    <property type="nucleotide sequence ID" value="NZ_ANIN01000001.1"/>
</dbReference>
<dbReference type="PANTHER" id="PTHR30337:SF0">
    <property type="entry name" value="NUCLEASE SBCCD SUBUNIT D"/>
    <property type="match status" value="1"/>
</dbReference>
<evidence type="ECO:0000259" key="8">
    <source>
        <dbReference type="Pfam" id="PF00149"/>
    </source>
</evidence>
<dbReference type="PATRIC" id="fig|1230338.3.peg.43"/>
<reference evidence="10 11" key="1">
    <citation type="journal article" date="2013" name="Genome Announc.">
        <title>Genome Sequence of Moraxella macacae 0408225, a Novel Bacterial Species Isolated from a Cynomolgus Macaque with Epistaxis.</title>
        <authorList>
            <person name="Ladner J.T."/>
            <person name="Whitehouse C.A."/>
            <person name="Koroleva G.I."/>
            <person name="Palacios G.F."/>
        </authorList>
    </citation>
    <scope>NUCLEOTIDE SEQUENCE [LARGE SCALE GENOMIC DNA]</scope>
    <source>
        <strain evidence="10 11">0408225</strain>
    </source>
</reference>
<evidence type="ECO:0000256" key="5">
    <source>
        <dbReference type="ARBA" id="ARBA00022801"/>
    </source>
</evidence>
<keyword evidence="11" id="KW-1185">Reference proteome</keyword>
<dbReference type="OrthoDB" id="9773856at2"/>
<evidence type="ECO:0000256" key="2">
    <source>
        <dbReference type="ARBA" id="ARBA00011322"/>
    </source>
</evidence>
<name>L2F7N9_9GAMM</name>
<dbReference type="CDD" id="cd00840">
    <property type="entry name" value="MPP_Mre11_N"/>
    <property type="match status" value="1"/>
</dbReference>
<dbReference type="InterPro" id="IPR004843">
    <property type="entry name" value="Calcineurin-like_PHP"/>
</dbReference>
<dbReference type="AlphaFoldDB" id="L2F7N9"/>
<evidence type="ECO:0000256" key="1">
    <source>
        <dbReference type="ARBA" id="ARBA00010555"/>
    </source>
</evidence>
<evidence type="ECO:0000313" key="10">
    <source>
        <dbReference type="EMBL" id="ELA08791.1"/>
    </source>
</evidence>
<dbReference type="InterPro" id="IPR026843">
    <property type="entry name" value="SbcD_C"/>
</dbReference>
<evidence type="ECO:0000256" key="3">
    <source>
        <dbReference type="ARBA" id="ARBA00013365"/>
    </source>
</evidence>